<dbReference type="PANTHER" id="PTHR37829:SF3">
    <property type="entry name" value="PROTEIN JAYE-RELATED"/>
    <property type="match status" value="1"/>
</dbReference>
<gene>
    <name evidence="1" type="ORF">DY114_07405</name>
</gene>
<accession>A0ABY2YV62</accession>
<dbReference type="EMBL" id="QUAV01000006">
    <property type="protein sequence ID" value="TPR23127.1"/>
    <property type="molecule type" value="Genomic_DNA"/>
</dbReference>
<name>A0ABY2YV62_9LACO</name>
<protein>
    <recommendedName>
        <fullName evidence="3">Baseplate protein J-like domain-containing protein</fullName>
    </recommendedName>
</protein>
<organism evidence="1 2">
    <name type="scientific">Apilactobacillus micheneri</name>
    <dbReference type="NCBI Taxonomy" id="1899430"/>
    <lineage>
        <taxon>Bacteria</taxon>
        <taxon>Bacillati</taxon>
        <taxon>Bacillota</taxon>
        <taxon>Bacilli</taxon>
        <taxon>Lactobacillales</taxon>
        <taxon>Lactobacillaceae</taxon>
        <taxon>Apilactobacillus</taxon>
    </lineage>
</organism>
<evidence type="ECO:0008006" key="3">
    <source>
        <dbReference type="Google" id="ProtNLM"/>
    </source>
</evidence>
<reference evidence="1 2" key="1">
    <citation type="submission" date="2018-08" db="EMBL/GenBank/DDBJ databases">
        <title>Comparative genomics of wild bee and flower associated Lactobacillus reveals potential adaptation to the bee host.</title>
        <authorList>
            <person name="Vuong H.Q."/>
            <person name="Mcfrederick Q.S."/>
        </authorList>
    </citation>
    <scope>NUCLEOTIDE SEQUENCE [LARGE SCALE GENOMIC DNA]</scope>
    <source>
        <strain evidence="1 2">HV_13</strain>
    </source>
</reference>
<evidence type="ECO:0000313" key="2">
    <source>
        <dbReference type="Proteomes" id="UP000777560"/>
    </source>
</evidence>
<keyword evidence="2" id="KW-1185">Reference proteome</keyword>
<dbReference type="InterPro" id="IPR052399">
    <property type="entry name" value="Phage_Baseplate_Assmbl_Protein"/>
</dbReference>
<dbReference type="PANTHER" id="PTHR37829">
    <property type="entry name" value="PHAGE-LIKE ELEMENT PBSX PROTEIN XKDT"/>
    <property type="match status" value="1"/>
</dbReference>
<proteinExistence type="predicted"/>
<comment type="caution">
    <text evidence="1">The sequence shown here is derived from an EMBL/GenBank/DDBJ whole genome shotgun (WGS) entry which is preliminary data.</text>
</comment>
<sequence>MIKIPLDDKTGYTVPSYQKIVDMVKGFYYNKFGQDIDLDDDTVAGGIAQIQSQIQLLIENLGLSLHNANFLLKSVGQDIDDYGADLRIYRKPANNAYVQLLITCYVDSDSPTVINADDGEFSTADGQIFQITNDVTIAKQSNDSNGNPLSDDDGNPLGTATVQAVSEQTGSNQNVLANTIINSEQSIDGLYSVTNPNGATGGSEKETDQALKYRIFNYRLYKTDNSVNGLENAIKSIESVKDARIVNNNEMSTDKDGNPPKSIHIYVVGGDDSEIAQTIQNHILTDKTVGNVSATAYDVSGKPILINFDRAKTISIYLNINLKINNDTFNHDDGVDTIKQNIINYFSDFSMGQMVDFTKLFAPIYSVNGITGVSLSLSRDGQNFSPNVNIDVDSYELPVIDSTNITINVN</sequence>
<evidence type="ECO:0000313" key="1">
    <source>
        <dbReference type="EMBL" id="TPR23127.1"/>
    </source>
</evidence>
<dbReference type="Proteomes" id="UP000777560">
    <property type="component" value="Unassembled WGS sequence"/>
</dbReference>
<dbReference type="RefSeq" id="WP_140926067.1">
    <property type="nucleotide sequence ID" value="NZ_QUAU01000006.1"/>
</dbReference>